<proteinExistence type="predicted"/>
<protein>
    <submittedName>
        <fullName evidence="1">Uncharacterized protein</fullName>
    </submittedName>
</protein>
<accession>A0A376G821</accession>
<sequence length="263" mass="31038">MKTIFSIIFVSIFITVFAQKFELKDSVLIENKTIKSIDTDLNNSIYLISDTKIEKIFQSKKNKISNLKNIITSVDVNNPLRAYVYSNFNQLTILDEDLNPIQDIVNIKSNDFMPAALKVVDTQFCWFYDLIGNKIVYYNYQLQKPILTSKQIYLKHNDQSIDKIHVYKNLVYLKGQKTIYVYDDYGNFKSNFEFDTNQQPYYFYKDVIFYINDNKLISKNIINQNLTTFIDLENVKSFALNEKNLYTLVENKIYSYTILNTNN</sequence>
<dbReference type="RefSeq" id="WP_114999904.1">
    <property type="nucleotide sequence ID" value="NZ_UFXS01000001.1"/>
</dbReference>
<evidence type="ECO:0000313" key="1">
    <source>
        <dbReference type="EMBL" id="STD55642.1"/>
    </source>
</evidence>
<evidence type="ECO:0000313" key="2">
    <source>
        <dbReference type="Proteomes" id="UP000254737"/>
    </source>
</evidence>
<organism evidence="1 2">
    <name type="scientific">Empedobacter falsenii</name>
    <dbReference type="NCBI Taxonomy" id="343874"/>
    <lineage>
        <taxon>Bacteria</taxon>
        <taxon>Pseudomonadati</taxon>
        <taxon>Bacteroidota</taxon>
        <taxon>Flavobacteriia</taxon>
        <taxon>Flavobacteriales</taxon>
        <taxon>Weeksellaceae</taxon>
        <taxon>Empedobacter</taxon>
    </lineage>
</organism>
<name>A0A376G821_9FLAO</name>
<reference evidence="1 2" key="1">
    <citation type="submission" date="2018-06" db="EMBL/GenBank/DDBJ databases">
        <authorList>
            <consortium name="Pathogen Informatics"/>
            <person name="Doyle S."/>
        </authorList>
    </citation>
    <scope>NUCLEOTIDE SEQUENCE [LARGE SCALE GENOMIC DNA]</scope>
    <source>
        <strain evidence="1 2">NCTC13456</strain>
    </source>
</reference>
<gene>
    <name evidence="1" type="ORF">NCTC13456_01642</name>
</gene>
<dbReference type="AlphaFoldDB" id="A0A376G821"/>
<dbReference type="STRING" id="343874.GCA_000805695_03456"/>
<dbReference type="Proteomes" id="UP000254737">
    <property type="component" value="Unassembled WGS sequence"/>
</dbReference>
<dbReference type="EMBL" id="UFXS01000001">
    <property type="protein sequence ID" value="STD55642.1"/>
    <property type="molecule type" value="Genomic_DNA"/>
</dbReference>